<gene>
    <name evidence="1" type="ORF">PSYMO_10159</name>
</gene>
<dbReference type="EMBL" id="AEAG01000393">
    <property type="protein sequence ID" value="EGH21835.1"/>
    <property type="molecule type" value="Genomic_DNA"/>
</dbReference>
<sequence>MRAFAISHTVHFSDQILLQRCNDVHSAGFQEYVAAA</sequence>
<comment type="caution">
    <text evidence="1">The sequence shown here is derived from an EMBL/GenBank/DDBJ whole genome shotgun (WGS) entry which is preliminary data.</text>
</comment>
<dbReference type="Proteomes" id="UP000003465">
    <property type="component" value="Unassembled WGS sequence"/>
</dbReference>
<protein>
    <submittedName>
        <fullName evidence="1">Uncharacterized protein</fullName>
    </submittedName>
</protein>
<accession>A0A656G8L0</accession>
<dbReference type="AlphaFoldDB" id="A0A656G8L0"/>
<evidence type="ECO:0000313" key="1">
    <source>
        <dbReference type="EMBL" id="EGH21835.1"/>
    </source>
</evidence>
<reference evidence="1 2" key="1">
    <citation type="journal article" date="2011" name="PLoS Pathog.">
        <title>Dynamic evolution of pathogenicity revealed by sequencing and comparative genomics of 19 Pseudomonas syringae isolates.</title>
        <authorList>
            <person name="Baltrus D.A."/>
            <person name="Nishimura M.T."/>
            <person name="Romanchuk A."/>
            <person name="Chang J.H."/>
            <person name="Mukhtar M.S."/>
            <person name="Cherkis K."/>
            <person name="Roach J."/>
            <person name="Grant S.R."/>
            <person name="Jones C.D."/>
            <person name="Dangl J.L."/>
        </authorList>
    </citation>
    <scope>NUCLEOTIDE SEQUENCE [LARGE SCALE GENOMIC DNA]</scope>
    <source>
        <strain evidence="1 2">301020</strain>
    </source>
</reference>
<proteinExistence type="predicted"/>
<evidence type="ECO:0000313" key="2">
    <source>
        <dbReference type="Proteomes" id="UP000003465"/>
    </source>
</evidence>
<name>A0A656G8L0_PSEA0</name>
<organism evidence="1 2">
    <name type="scientific">Pseudomonas amygdali pv. mori str. 301020</name>
    <dbReference type="NCBI Taxonomy" id="629261"/>
    <lineage>
        <taxon>Bacteria</taxon>
        <taxon>Pseudomonadati</taxon>
        <taxon>Pseudomonadota</taxon>
        <taxon>Gammaproteobacteria</taxon>
        <taxon>Pseudomonadales</taxon>
        <taxon>Pseudomonadaceae</taxon>
        <taxon>Pseudomonas</taxon>
        <taxon>Pseudomonas amygdali</taxon>
    </lineage>
</organism>